<sequence length="138" mass="15783">MLIILAATLVLLSSFTETLSAPTYKCATEVFRGLTEFNDAEFEEFKKGVLELGKTKPEPLKANKALIDKWRTMDMRSMKLMKPAYNFVIRLLSYAAMEMRKEGSQAQNIQKDFETLRKDKKACENLLSSYPKLKLGEC</sequence>
<name>A0AA36DKM7_CYLNA</name>
<organism evidence="2 3">
    <name type="scientific">Cylicocyclus nassatus</name>
    <name type="common">Nematode worm</name>
    <dbReference type="NCBI Taxonomy" id="53992"/>
    <lineage>
        <taxon>Eukaryota</taxon>
        <taxon>Metazoa</taxon>
        <taxon>Ecdysozoa</taxon>
        <taxon>Nematoda</taxon>
        <taxon>Chromadorea</taxon>
        <taxon>Rhabditida</taxon>
        <taxon>Rhabditina</taxon>
        <taxon>Rhabditomorpha</taxon>
        <taxon>Strongyloidea</taxon>
        <taxon>Strongylidae</taxon>
        <taxon>Cylicocyclus</taxon>
    </lineage>
</organism>
<comment type="caution">
    <text evidence="2">The sequence shown here is derived from an EMBL/GenBank/DDBJ whole genome shotgun (WGS) entry which is preliminary data.</text>
</comment>
<evidence type="ECO:0000313" key="2">
    <source>
        <dbReference type="EMBL" id="CAJ0588860.1"/>
    </source>
</evidence>
<keyword evidence="3" id="KW-1185">Reference proteome</keyword>
<accession>A0AA36DKM7</accession>
<protein>
    <submittedName>
        <fullName evidence="2">Uncharacterized protein</fullName>
    </submittedName>
</protein>
<reference evidence="2" key="1">
    <citation type="submission" date="2023-07" db="EMBL/GenBank/DDBJ databases">
        <authorList>
            <consortium name="CYATHOMIX"/>
        </authorList>
    </citation>
    <scope>NUCLEOTIDE SEQUENCE</scope>
    <source>
        <strain evidence="2">N/A</strain>
    </source>
</reference>
<dbReference type="Proteomes" id="UP001176961">
    <property type="component" value="Unassembled WGS sequence"/>
</dbReference>
<dbReference type="EMBL" id="CATQJL010000001">
    <property type="protein sequence ID" value="CAJ0588860.1"/>
    <property type="molecule type" value="Genomic_DNA"/>
</dbReference>
<feature type="chain" id="PRO_5041326277" evidence="1">
    <location>
        <begin position="21"/>
        <end position="138"/>
    </location>
</feature>
<keyword evidence="1" id="KW-0732">Signal</keyword>
<dbReference type="AlphaFoldDB" id="A0AA36DKM7"/>
<evidence type="ECO:0000313" key="3">
    <source>
        <dbReference type="Proteomes" id="UP001176961"/>
    </source>
</evidence>
<gene>
    <name evidence="2" type="ORF">CYNAS_LOCUS843</name>
</gene>
<proteinExistence type="predicted"/>
<feature type="signal peptide" evidence="1">
    <location>
        <begin position="1"/>
        <end position="20"/>
    </location>
</feature>
<evidence type="ECO:0000256" key="1">
    <source>
        <dbReference type="SAM" id="SignalP"/>
    </source>
</evidence>